<comment type="similarity">
    <text evidence="2">Belongs to the CDP-alcohol phosphatidyltransferase class-I family.</text>
</comment>
<dbReference type="GO" id="GO:0016780">
    <property type="term" value="F:phosphotransferase activity, for other substituted phosphate groups"/>
    <property type="evidence" value="ECO:0007669"/>
    <property type="project" value="InterPro"/>
</dbReference>
<comment type="caution">
    <text evidence="3">The sequence shown here is derived from an EMBL/GenBank/DDBJ whole genome shotgun (WGS) entry which is preliminary data.</text>
</comment>
<dbReference type="Pfam" id="PF01066">
    <property type="entry name" value="CDP-OH_P_transf"/>
    <property type="match status" value="1"/>
</dbReference>
<evidence type="ECO:0000256" key="1">
    <source>
        <dbReference type="ARBA" id="ARBA00022679"/>
    </source>
</evidence>
<dbReference type="Proteomes" id="UP000321484">
    <property type="component" value="Unassembled WGS sequence"/>
</dbReference>
<dbReference type="GO" id="GO:0016020">
    <property type="term" value="C:membrane"/>
    <property type="evidence" value="ECO:0007669"/>
    <property type="project" value="InterPro"/>
</dbReference>
<dbReference type="AlphaFoldDB" id="A0A511YU66"/>
<gene>
    <name evidence="3" type="ORF">AFE02nite_04770</name>
</gene>
<dbReference type="InterPro" id="IPR043130">
    <property type="entry name" value="CDP-OH_PTrfase_TM_dom"/>
</dbReference>
<evidence type="ECO:0000313" key="3">
    <source>
        <dbReference type="EMBL" id="GEN78743.1"/>
    </source>
</evidence>
<dbReference type="PROSITE" id="PS00379">
    <property type="entry name" value="CDP_ALCOHOL_P_TRANSF"/>
    <property type="match status" value="1"/>
</dbReference>
<evidence type="ECO:0000313" key="4">
    <source>
        <dbReference type="Proteomes" id="UP000321484"/>
    </source>
</evidence>
<dbReference type="InterPro" id="IPR048254">
    <property type="entry name" value="CDP_ALCOHOL_P_TRANSF_CS"/>
</dbReference>
<keyword evidence="4" id="KW-1185">Reference proteome</keyword>
<evidence type="ECO:0000256" key="2">
    <source>
        <dbReference type="RuleBase" id="RU003750"/>
    </source>
</evidence>
<keyword evidence="1 2" id="KW-0808">Transferase</keyword>
<name>A0A511YU66_9CELL</name>
<sequence length="190" mass="18990">MSARRVATADLLSGLRLVAAPVLPLVALRPRAFLALAALGGVTDALDGPVARRAGTAGPRGAVVDSVADVAFFGGLVAACLRAQPERARSLTPAVVAVAAVRGCAAATGVVRWGRPVLLHTWSNKAAGVGAGVGLACLTAWGRRGPLAAASLVAAGAAAEELWRVVTAAQMPDVDAPGVLGWVASRLARP</sequence>
<dbReference type="EMBL" id="BJYK01000001">
    <property type="protein sequence ID" value="GEN78743.1"/>
    <property type="molecule type" value="Genomic_DNA"/>
</dbReference>
<accession>A0A511YU66</accession>
<proteinExistence type="inferred from homology"/>
<reference evidence="3 4" key="1">
    <citation type="submission" date="2019-07" db="EMBL/GenBank/DDBJ databases">
        <title>Whole genome shotgun sequence of Actinotalea fermentans NBRC 105374.</title>
        <authorList>
            <person name="Hosoyama A."/>
            <person name="Uohara A."/>
            <person name="Ohji S."/>
            <person name="Ichikawa N."/>
        </authorList>
    </citation>
    <scope>NUCLEOTIDE SEQUENCE [LARGE SCALE GENOMIC DNA]</scope>
    <source>
        <strain evidence="3 4">NBRC 105374</strain>
    </source>
</reference>
<dbReference type="Gene3D" id="1.20.120.1760">
    <property type="match status" value="1"/>
</dbReference>
<dbReference type="InterPro" id="IPR000462">
    <property type="entry name" value="CDP-OH_P_trans"/>
</dbReference>
<dbReference type="RefSeq" id="WP_146819003.1">
    <property type="nucleotide sequence ID" value="NZ_BJYK01000001.1"/>
</dbReference>
<organism evidence="3 4">
    <name type="scientific">Actinotalea fermentans</name>
    <dbReference type="NCBI Taxonomy" id="43671"/>
    <lineage>
        <taxon>Bacteria</taxon>
        <taxon>Bacillati</taxon>
        <taxon>Actinomycetota</taxon>
        <taxon>Actinomycetes</taxon>
        <taxon>Micrococcales</taxon>
        <taxon>Cellulomonadaceae</taxon>
        <taxon>Actinotalea</taxon>
    </lineage>
</organism>
<evidence type="ECO:0008006" key="5">
    <source>
        <dbReference type="Google" id="ProtNLM"/>
    </source>
</evidence>
<protein>
    <recommendedName>
        <fullName evidence="5">CDP-alcohol phosphatidyltransferase</fullName>
    </recommendedName>
</protein>
<dbReference type="GO" id="GO:0008654">
    <property type="term" value="P:phospholipid biosynthetic process"/>
    <property type="evidence" value="ECO:0007669"/>
    <property type="project" value="InterPro"/>
</dbReference>